<gene>
    <name evidence="1" type="ORF">IAG03_11320</name>
</gene>
<reference evidence="1" key="1">
    <citation type="submission" date="2020-08" db="EMBL/GenBank/DDBJ databases">
        <title>Genome public.</title>
        <authorList>
            <person name="Liu C."/>
            <person name="Sun Q."/>
        </authorList>
    </citation>
    <scope>NUCLEOTIDE SEQUENCE</scope>
    <source>
        <strain evidence="1">NSJ-40</strain>
    </source>
</reference>
<dbReference type="EMBL" id="JACRSN010000019">
    <property type="protein sequence ID" value="MBC8534560.1"/>
    <property type="molecule type" value="Genomic_DNA"/>
</dbReference>
<comment type="caution">
    <text evidence="1">The sequence shown here is derived from an EMBL/GenBank/DDBJ whole genome shotgun (WGS) entry which is preliminary data.</text>
</comment>
<evidence type="ECO:0000313" key="2">
    <source>
        <dbReference type="Proteomes" id="UP000651482"/>
    </source>
</evidence>
<organism evidence="1 2">
    <name type="scientific">Yeguia hominis</name>
    <dbReference type="NCBI Taxonomy" id="2763662"/>
    <lineage>
        <taxon>Bacteria</taxon>
        <taxon>Bacillati</taxon>
        <taxon>Bacillota</taxon>
        <taxon>Clostridia</taxon>
        <taxon>Eubacteriales</taxon>
        <taxon>Yeguiaceae</taxon>
        <taxon>Yeguia</taxon>
    </lineage>
</organism>
<dbReference type="AlphaFoldDB" id="A0A926HT66"/>
<evidence type="ECO:0000313" key="1">
    <source>
        <dbReference type="EMBL" id="MBC8534560.1"/>
    </source>
</evidence>
<keyword evidence="2" id="KW-1185">Reference proteome</keyword>
<proteinExistence type="predicted"/>
<sequence length="91" mass="10619">MLEISIKALDYRLRKYDIRKKAKRAPGKSPGRETLCWDCKYAAMGDLTPCPLHQRNPAPREDWEAKKCRRKYMGKPETTYTVIRCPGFEKG</sequence>
<protein>
    <submittedName>
        <fullName evidence="1">Uncharacterized protein</fullName>
    </submittedName>
</protein>
<name>A0A926HT66_9FIRM</name>
<accession>A0A926HT66</accession>
<dbReference type="Proteomes" id="UP000651482">
    <property type="component" value="Unassembled WGS sequence"/>
</dbReference>
<dbReference type="RefSeq" id="WP_249320147.1">
    <property type="nucleotide sequence ID" value="NZ_JACRSN010000019.1"/>
</dbReference>